<name>A0A9P6APT7_9AGAM</name>
<evidence type="ECO:0000313" key="2">
    <source>
        <dbReference type="Proteomes" id="UP000886523"/>
    </source>
</evidence>
<proteinExistence type="predicted"/>
<organism evidence="1 2">
    <name type="scientific">Hydnum rufescens UP504</name>
    <dbReference type="NCBI Taxonomy" id="1448309"/>
    <lineage>
        <taxon>Eukaryota</taxon>
        <taxon>Fungi</taxon>
        <taxon>Dikarya</taxon>
        <taxon>Basidiomycota</taxon>
        <taxon>Agaricomycotina</taxon>
        <taxon>Agaricomycetes</taxon>
        <taxon>Cantharellales</taxon>
        <taxon>Hydnaceae</taxon>
        <taxon>Hydnum</taxon>
    </lineage>
</organism>
<gene>
    <name evidence="1" type="ORF">BS47DRAFT_1365765</name>
</gene>
<dbReference type="Proteomes" id="UP000886523">
    <property type="component" value="Unassembled WGS sequence"/>
</dbReference>
<evidence type="ECO:0000313" key="1">
    <source>
        <dbReference type="EMBL" id="KAF9508726.1"/>
    </source>
</evidence>
<dbReference type="EMBL" id="MU129052">
    <property type="protein sequence ID" value="KAF9508726.1"/>
    <property type="molecule type" value="Genomic_DNA"/>
</dbReference>
<reference evidence="1" key="1">
    <citation type="journal article" date="2020" name="Nat. Commun.">
        <title>Large-scale genome sequencing of mycorrhizal fungi provides insights into the early evolution of symbiotic traits.</title>
        <authorList>
            <person name="Miyauchi S."/>
            <person name="Kiss E."/>
            <person name="Kuo A."/>
            <person name="Drula E."/>
            <person name="Kohler A."/>
            <person name="Sanchez-Garcia M."/>
            <person name="Morin E."/>
            <person name="Andreopoulos B."/>
            <person name="Barry K.W."/>
            <person name="Bonito G."/>
            <person name="Buee M."/>
            <person name="Carver A."/>
            <person name="Chen C."/>
            <person name="Cichocki N."/>
            <person name="Clum A."/>
            <person name="Culley D."/>
            <person name="Crous P.W."/>
            <person name="Fauchery L."/>
            <person name="Girlanda M."/>
            <person name="Hayes R.D."/>
            <person name="Keri Z."/>
            <person name="LaButti K."/>
            <person name="Lipzen A."/>
            <person name="Lombard V."/>
            <person name="Magnuson J."/>
            <person name="Maillard F."/>
            <person name="Murat C."/>
            <person name="Nolan M."/>
            <person name="Ohm R.A."/>
            <person name="Pangilinan J."/>
            <person name="Pereira M.F."/>
            <person name="Perotto S."/>
            <person name="Peter M."/>
            <person name="Pfister S."/>
            <person name="Riley R."/>
            <person name="Sitrit Y."/>
            <person name="Stielow J.B."/>
            <person name="Szollosi G."/>
            <person name="Zifcakova L."/>
            <person name="Stursova M."/>
            <person name="Spatafora J.W."/>
            <person name="Tedersoo L."/>
            <person name="Vaario L.M."/>
            <person name="Yamada A."/>
            <person name="Yan M."/>
            <person name="Wang P."/>
            <person name="Xu J."/>
            <person name="Bruns T."/>
            <person name="Baldrian P."/>
            <person name="Vilgalys R."/>
            <person name="Dunand C."/>
            <person name="Henrissat B."/>
            <person name="Grigoriev I.V."/>
            <person name="Hibbett D."/>
            <person name="Nagy L.G."/>
            <person name="Martin F.M."/>
        </authorList>
    </citation>
    <scope>NUCLEOTIDE SEQUENCE</scope>
    <source>
        <strain evidence="1">UP504</strain>
    </source>
</reference>
<dbReference type="OrthoDB" id="3269637at2759"/>
<protein>
    <submittedName>
        <fullName evidence="1">Uncharacterized protein</fullName>
    </submittedName>
</protein>
<keyword evidence="2" id="KW-1185">Reference proteome</keyword>
<accession>A0A9P6APT7</accession>
<sequence>MPSIKIYLPSPSTQEWIMALSIPHSKAQWLSHCPLKWLRYVMFAICGAKGDLCTDKEGNLVDYNFSLDDPLAEHYYYLPNDIIKCDGNNCVITGWLDGKATHIFPLCKGEMVLLLVKDMEDSMSLSMPSISTWCKMGFLLVIVFTSSVAKLIWDSFMGLMHRAPPSPMLLNFMYSTAVYCHWGEGWVLRSW</sequence>
<comment type="caution">
    <text evidence="1">The sequence shown here is derived from an EMBL/GenBank/DDBJ whole genome shotgun (WGS) entry which is preliminary data.</text>
</comment>
<dbReference type="AlphaFoldDB" id="A0A9P6APT7"/>